<dbReference type="GO" id="GO:0016740">
    <property type="term" value="F:transferase activity"/>
    <property type="evidence" value="ECO:0007669"/>
    <property type="project" value="InterPro"/>
</dbReference>
<comment type="caution">
    <text evidence="2">The sequence shown here is derived from an EMBL/GenBank/DDBJ whole genome shotgun (WGS) entry which is preliminary data.</text>
</comment>
<accession>A0A2B7Y3B9</accession>
<dbReference type="Proteomes" id="UP000223968">
    <property type="component" value="Unassembled WGS sequence"/>
</dbReference>
<dbReference type="STRING" id="1447875.A0A2B7Y3B9"/>
<evidence type="ECO:0008006" key="4">
    <source>
        <dbReference type="Google" id="ProtNLM"/>
    </source>
</evidence>
<dbReference type="OrthoDB" id="329835at2759"/>
<dbReference type="InterPro" id="IPR001227">
    <property type="entry name" value="Ac_transferase_dom_sf"/>
</dbReference>
<gene>
    <name evidence="2" type="ORF">AJ79_02552</name>
</gene>
<dbReference type="Gene3D" id="3.90.180.10">
    <property type="entry name" value="Medium-chain alcohol dehydrogenases, catalytic domain"/>
    <property type="match status" value="1"/>
</dbReference>
<evidence type="ECO:0000256" key="1">
    <source>
        <dbReference type="SAM" id="MobiDB-lite"/>
    </source>
</evidence>
<dbReference type="Gene3D" id="3.40.366.10">
    <property type="entry name" value="Malonyl-Coenzyme A Acyl Carrier Protein, domain 2"/>
    <property type="match status" value="1"/>
</dbReference>
<keyword evidence="3" id="KW-1185">Reference proteome</keyword>
<organism evidence="2 3">
    <name type="scientific">Helicocarpus griseus UAMH5409</name>
    <dbReference type="NCBI Taxonomy" id="1447875"/>
    <lineage>
        <taxon>Eukaryota</taxon>
        <taxon>Fungi</taxon>
        <taxon>Dikarya</taxon>
        <taxon>Ascomycota</taxon>
        <taxon>Pezizomycotina</taxon>
        <taxon>Eurotiomycetes</taxon>
        <taxon>Eurotiomycetidae</taxon>
        <taxon>Onygenales</taxon>
        <taxon>Ajellomycetaceae</taxon>
        <taxon>Helicocarpus</taxon>
    </lineage>
</organism>
<dbReference type="EMBL" id="PDNB01000027">
    <property type="protein sequence ID" value="PGH15187.1"/>
    <property type="molecule type" value="Genomic_DNA"/>
</dbReference>
<reference evidence="2 3" key="1">
    <citation type="submission" date="2017-10" db="EMBL/GenBank/DDBJ databases">
        <title>Comparative genomics in systemic dimorphic fungi from Ajellomycetaceae.</title>
        <authorList>
            <person name="Munoz J.F."/>
            <person name="Mcewen J.G."/>
            <person name="Clay O.K."/>
            <person name="Cuomo C.A."/>
        </authorList>
    </citation>
    <scope>NUCLEOTIDE SEQUENCE [LARGE SCALE GENOMIC DNA]</scope>
    <source>
        <strain evidence="2 3">UAMH5409</strain>
    </source>
</reference>
<dbReference type="AlphaFoldDB" id="A0A2B7Y3B9"/>
<evidence type="ECO:0000313" key="2">
    <source>
        <dbReference type="EMBL" id="PGH15187.1"/>
    </source>
</evidence>
<name>A0A2B7Y3B9_9EURO</name>
<proteinExistence type="predicted"/>
<feature type="region of interest" description="Disordered" evidence="1">
    <location>
        <begin position="356"/>
        <end position="385"/>
    </location>
</feature>
<evidence type="ECO:0000313" key="3">
    <source>
        <dbReference type="Proteomes" id="UP000223968"/>
    </source>
</evidence>
<protein>
    <recommendedName>
        <fullName evidence="4">Starter acyltransferase (SAT) domain-containing protein</fullName>
    </recommendedName>
</protein>
<sequence length="552" mass="61131">MLAVSSIYFPDFTILSTKRRKQHGGHLFLFGTVTAAHNADCIRDLRRYLDETPSLEWIQDTISELPGFWDLLVSKRPDIDGSFSGREILADFDRWLRQGFNYGEDPISLGNTILLPLVVMVGLTEFWQYIESANPGKEDPLQEYLTQLRAEKPVEADEASSTGAIGICVYAVASSHTRLDFEKYGVVAIRLAMMIGAATDAQNAWHGQAKSYVAAWRTPQQEEQMKRAIKLVYPQAYISVWYDERRVTITTIAQWVRPSILRQLQGAGVTVAESKIQGYIHCANPESKDLADAICAITKATPALQFADVLWYETFAALPLSRANSTQSIVSFGPDRCVPLSMITSLGGRLTHFSNSSLSSTGSDTSTSTAPDTPGAPSVSPSPASAVATAATTIPAIQLPPLRSERTLRLPETVPEQAMNPFLANRSYIGVDIAALPSVEPHWVQQQMTTIVDLYKQGIVHSIRQITTFHASKIEDAFRQLQKGQHIGKLCDQDSCKIGIASRQKLPLSRWNPWHRCIDRKMDGIPWSQELGAPFSLCWEEKRGQSAYGGTN</sequence>